<feature type="domain" description="EF-hand" evidence="12">
    <location>
        <begin position="720"/>
        <end position="755"/>
    </location>
</feature>
<evidence type="ECO:0000256" key="4">
    <source>
        <dbReference type="ARBA" id="ARBA00022807"/>
    </source>
</evidence>
<keyword evidence="15" id="KW-1185">Reference proteome</keyword>
<dbReference type="Pfam" id="PF13499">
    <property type="entry name" value="EF-hand_7"/>
    <property type="match status" value="1"/>
</dbReference>
<dbReference type="InterPro" id="IPR036213">
    <property type="entry name" value="Calpain_III_sf"/>
</dbReference>
<dbReference type="SMART" id="SM00054">
    <property type="entry name" value="EFh"/>
    <property type="match status" value="4"/>
</dbReference>
<dbReference type="Pfam" id="PF13202">
    <property type="entry name" value="EF-hand_5"/>
    <property type="match status" value="1"/>
</dbReference>
<dbReference type="SUPFAM" id="SSF49758">
    <property type="entry name" value="Calpain large subunit, middle domain (domain III)"/>
    <property type="match status" value="1"/>
</dbReference>
<feature type="domain" description="EF-hand" evidence="12">
    <location>
        <begin position="1083"/>
        <end position="1118"/>
    </location>
</feature>
<dbReference type="Gene3D" id="3.90.70.10">
    <property type="entry name" value="Cysteine proteinases"/>
    <property type="match status" value="1"/>
</dbReference>
<dbReference type="Gene3D" id="2.60.120.380">
    <property type="match status" value="1"/>
</dbReference>
<evidence type="ECO:0000313" key="15">
    <source>
        <dbReference type="Proteomes" id="UP000332933"/>
    </source>
</evidence>
<dbReference type="PROSITE" id="PS50222">
    <property type="entry name" value="EF_HAND_2"/>
    <property type="match status" value="4"/>
</dbReference>
<dbReference type="CDD" id="cd00044">
    <property type="entry name" value="CysPc"/>
    <property type="match status" value="1"/>
</dbReference>
<feature type="coiled-coil region" evidence="8">
    <location>
        <begin position="2057"/>
        <end position="2124"/>
    </location>
</feature>
<reference evidence="13" key="2">
    <citation type="submission" date="2019-06" db="EMBL/GenBank/DDBJ databases">
        <title>Genomics analysis of Aphanomyces spp. identifies a new class of oomycete effector associated with host adaptation.</title>
        <authorList>
            <person name="Gaulin E."/>
        </authorList>
    </citation>
    <scope>NUCLEOTIDE SEQUENCE</scope>
    <source>
        <strain evidence="13">CBS 578.67</strain>
    </source>
</reference>
<feature type="region of interest" description="Disordered" evidence="9">
    <location>
        <begin position="2006"/>
        <end position="2049"/>
    </location>
</feature>
<dbReference type="SUPFAM" id="SSF54001">
    <property type="entry name" value="Cysteine proteinases"/>
    <property type="match status" value="1"/>
</dbReference>
<feature type="compositionally biased region" description="Polar residues" evidence="9">
    <location>
        <begin position="921"/>
        <end position="931"/>
    </location>
</feature>
<keyword evidence="4 7" id="KW-0788">Thiol protease</keyword>
<evidence type="ECO:0000256" key="1">
    <source>
        <dbReference type="ARBA" id="ARBA00007623"/>
    </source>
</evidence>
<accession>A0A485K8C6</accession>
<dbReference type="InterPro" id="IPR018247">
    <property type="entry name" value="EF_Hand_1_Ca_BS"/>
</dbReference>
<feature type="compositionally biased region" description="Polar residues" evidence="9">
    <location>
        <begin position="2288"/>
        <end position="2297"/>
    </location>
</feature>
<sequence length="2528" mass="281626">MDTVISVHMHGTTGRRLVETLQLVDMFVATKVTKLAKACDGHIYCDPCFGPNEVDSMGTLALCKNGDVIPSKGGSQHQAKVLKMLKEDKLKWQRPKYAEEHPSVLEEGEEDSNTYKNPAPDEPLFCEEGQLFTDSASSGDVIQGNLGDCWFLGAISVLATRMELLIQAFWREDQYKQHGMFDFSWHYVVVDDRLPVFSYTNNRAGKPFFARCSNPNELWVPLLEKAYAKLHGSYEALIGGYIDVALSDLTGLCSEQIVMKPSYAGFGEDPFAPKRGEQPGEAFWQRLLEYKRNGTLMGCSIQPDPKGAKNVVAEGSAGQGLYYKHAYGLIDVGEINIDNNKKQRLVKVRNPWGMGEWTGPWSDQTEERETHDAEIQRVFKTVARQVGANAFTTLLRQRKLTLVTENQEEVTEVNQNDGTFFMTFDDWRNRYTHFFAGIDFADEWNGLRVQGKWDETSNGGNTTKSTWINNPRYQLHVQERCHLYMSVSQHDPRGTTEAGIVPIGFHLCTLQEKDNKFEVKEPPKKAPPYYRLYPENVRQGLCNGSILEPTPPALIPGTVIPGVDEDGVPQPAYTLKQAATVDVVMEPGTYCIIPSMYMRTNKDTGKTNMGQFWISVYGQRPVFQLEGGEPIVEEEEISAENLRASPSTPTIIPPAAKPISVPGEAARRQFENMKDEMLAQARAKGIGYREAKREFANVGAMRKTDFKRRMMNLGFKMDEMSDEKVLTLFNGMDKDNSNTIQAEELLEYFMLDIEEDRIVSAIPEKEDEEVPEKVNQEGTLDIHVVGGKDLQSVEIKQHTLPLLALPFLRYSVKEAMTGETTALEMLEENPALLQDLHPSFFHAMRPTDAVYQKRIQELVDRFRRPKQKAKPRGPKKKLVRHDTTPVEQFFKAVEDRIKAARIASMHATDVLSPGKDKQATNHKPINWSNLDGDNPASSSATTAAMTRQPTVEQKLLHSSPYMQSLESKRWNQFQTICHRKAQVFGDKQKQANLPRLIGGRKSGTNTVHCCDCQCAIVVSGKQDNERMCMAQGCVNLFCARCFGKMGANDKFCDDCYLHEHGNMEVLGMQLRSLLLSKLAATDVQVQMLDQIFQELDENHSGGLSRDEFVHFLDRLKMHPPLTPNQVDGVFEELDTDNNGTLTFDEFKLWMMGRESMWSPPFLGAMDDSSDSAMGSQILSPTRRSILHDKATAGMVTFIQSVIDDVFHDAYAMSSSGAWLLNAQPIDKSQLDRRIHSEHVLFQRLASIPLIDNSMEETGGIAKLFSRFDMNGDGSIEMDELTYLVQSIGLNATPVDLRLLAHRLQRSADSNHIYLSDFANFIQRTSPSQERALLDKLIELEQLCKEHRLRDVEVKLVLGNFYLGMPAYELEWMAKQLHTMIGWTVDLIMLQRIALVCTPCIFEVGKTTSPLVCAGDVLLALFGAPSGLAGTFASHSVQVVSSAIQSLFKIEQGDVEEDLEWEKLGQTPLGEMAQAQFVECLLRRGLKLTGGADGLGIDSQVAVALALDALRYRDGQATEFSSTVSRGLFTSLSRYSTLQSLEERVRHILQTMARVGSGQQMYQTVITRTSDADHALNIYVLDPTIQEAMVTSFMASDLAVNGIALFSTAVDPGNLISPFSRGVVTDRWYPELNAYFLGLLKRLRVHYTEDKKHPCLAFLESDALVAKLRYVFSSCRVPFFWAISPASLELSIDQAALDLSKLRLQPCLIQSILKFPMIASFLRQIHSTLRVHFEVINKPMSVWMSWSEFKSCLAGLQNAYTLVQLLPQGNSFHTPPDEGGGCTPQWNFSASIAVKEPKECIHRSDRPVVYVDTQPIVGKPDSTGENKIPFTILPKLDPKKPQKEKTDKLKALHFVVLSVRRTVPKTNAPPSLYCTAYDPTTASDYEVEGTPLNWPVNFFDPDVNKNFEADWLLLLTKLKLGRTITPKLLIRVYNKQPRSDQLIGETEVSVASMMAREGYGIKSWFSIYDPASQACTGQIELHAHFQIRTNGQQTDVAPVPKPKLVALSSTASSRTTLSEASSKASLNTPPKKAVGSSAEVPPTPSPQVVLPTSIREDDIALKRRIEELEKQLKEHEAKLSTSDASDNAKWKRKYDQLRKQATDQQSQSETKMHELESELKAVNEKAAANPLTVDDFSAAATMIAMKSILTTRCPARPYNGLKKAMAAVVEAPGKISLVACEEVLDDFGLALNASQKRNLFRALDPETIGLISIEDFFIKLSGDAMRSLSKSKLAEATPPKAISRHGSIQTPMDSIHGDIPLRAAPISNGPETPHATTGHQSNHDDGVHHTSTPHNVSKTHSERIPGAKAESKVKAKLPPKQDPKASNNADDGEDVQPSPSKEDEPHEQKQVEGRHNKNVTNTSTTDTAKTKASFVAPSPAVESPIVPKKLSMVVEADSTRSIRAVPQQSKVEPKAKAEPAKSQTKNDTPSTVKKASEAPSNKESTTEKGTKVAGTISPRPNEGAGFASDADLHAYLTRHLPQKWDMQLTAKGKPYYRNFNTRSTQWDHPNPDVDQAYRIYVGAKKSVIK</sequence>
<gene>
    <name evidence="14" type="primary">Aste57867_2814</name>
    <name evidence="13" type="ORF">As57867_002807</name>
    <name evidence="14" type="ORF">ASTE57867_2814</name>
</gene>
<comment type="similarity">
    <text evidence="1">Belongs to the peptidase C2 family.</text>
</comment>
<dbReference type="Pfam" id="PF00397">
    <property type="entry name" value="WW"/>
    <property type="match status" value="1"/>
</dbReference>
<dbReference type="SUPFAM" id="SSF47473">
    <property type="entry name" value="EF-hand"/>
    <property type="match status" value="2"/>
</dbReference>
<evidence type="ECO:0000259" key="12">
    <source>
        <dbReference type="PROSITE" id="PS50222"/>
    </source>
</evidence>
<dbReference type="CDD" id="cd00051">
    <property type="entry name" value="EFh"/>
    <property type="match status" value="1"/>
</dbReference>
<name>A0A485K8C6_9STRA</name>
<proteinExistence type="inferred from homology"/>
<dbReference type="SMART" id="SM00456">
    <property type="entry name" value="WW"/>
    <property type="match status" value="1"/>
</dbReference>
<dbReference type="InterPro" id="IPR011992">
    <property type="entry name" value="EF-hand-dom_pair"/>
</dbReference>
<feature type="compositionally biased region" description="Basic and acidic residues" evidence="9">
    <location>
        <begin position="2298"/>
        <end position="2322"/>
    </location>
</feature>
<dbReference type="InterPro" id="IPR022684">
    <property type="entry name" value="Calpain_cysteine_protease"/>
</dbReference>
<dbReference type="Gene3D" id="2.20.70.10">
    <property type="match status" value="1"/>
</dbReference>
<dbReference type="PANTHER" id="PTHR10183">
    <property type="entry name" value="CALPAIN"/>
    <property type="match status" value="1"/>
</dbReference>
<dbReference type="InterPro" id="IPR036020">
    <property type="entry name" value="WW_dom_sf"/>
</dbReference>
<keyword evidence="8" id="KW-0175">Coiled coil</keyword>
<evidence type="ECO:0000313" key="14">
    <source>
        <dbReference type="EMBL" id="VFT80002.1"/>
    </source>
</evidence>
<dbReference type="PROSITE" id="PS01159">
    <property type="entry name" value="WW_DOMAIN_1"/>
    <property type="match status" value="1"/>
</dbReference>
<evidence type="ECO:0000256" key="7">
    <source>
        <dbReference type="PROSITE-ProRule" id="PRU00239"/>
    </source>
</evidence>
<feature type="domain" description="EF-hand" evidence="12">
    <location>
        <begin position="1255"/>
        <end position="1290"/>
    </location>
</feature>
<feature type="compositionally biased region" description="Low complexity" evidence="9">
    <location>
        <begin position="936"/>
        <end position="946"/>
    </location>
</feature>
<dbReference type="PROSITE" id="PS00018">
    <property type="entry name" value="EF_HAND_1"/>
    <property type="match status" value="3"/>
</dbReference>
<feature type="region of interest" description="Disordered" evidence="9">
    <location>
        <begin position="911"/>
        <end position="948"/>
    </location>
</feature>
<dbReference type="Pfam" id="PF00648">
    <property type="entry name" value="Peptidase_C2"/>
    <property type="match status" value="1"/>
</dbReference>
<dbReference type="InterPro" id="IPR022682">
    <property type="entry name" value="Calpain_domain_III"/>
</dbReference>
<keyword evidence="2 7" id="KW-0645">Protease</keyword>
<evidence type="ECO:0000256" key="6">
    <source>
        <dbReference type="PIRSR" id="PIRSR622684-1"/>
    </source>
</evidence>
<feature type="active site" evidence="6 7">
    <location>
        <position position="149"/>
    </location>
</feature>
<dbReference type="PANTHER" id="PTHR10183:SF379">
    <property type="entry name" value="CALPAIN-5"/>
    <property type="match status" value="1"/>
</dbReference>
<reference evidence="14 15" key="1">
    <citation type="submission" date="2019-03" db="EMBL/GenBank/DDBJ databases">
        <authorList>
            <person name="Gaulin E."/>
            <person name="Dumas B."/>
        </authorList>
    </citation>
    <scope>NUCLEOTIDE SEQUENCE [LARGE SCALE GENOMIC DNA]</scope>
    <source>
        <strain evidence="14">CBS 568.67</strain>
    </source>
</reference>
<protein>
    <submittedName>
        <fullName evidence="14">Aste57867_2814 protein</fullName>
    </submittedName>
</protein>
<dbReference type="PROSITE" id="PS50020">
    <property type="entry name" value="WW_DOMAIN_2"/>
    <property type="match status" value="1"/>
</dbReference>
<feature type="domain" description="EF-hand" evidence="12">
    <location>
        <begin position="1121"/>
        <end position="1156"/>
    </location>
</feature>
<keyword evidence="3 7" id="KW-0378">Hydrolase</keyword>
<feature type="active site" evidence="6 7">
    <location>
        <position position="325"/>
    </location>
</feature>
<dbReference type="InterPro" id="IPR002048">
    <property type="entry name" value="EF_hand_dom"/>
</dbReference>
<feature type="region of interest" description="Disordered" evidence="9">
    <location>
        <begin position="2230"/>
        <end position="2466"/>
    </location>
</feature>
<organism evidence="14 15">
    <name type="scientific">Aphanomyces stellatus</name>
    <dbReference type="NCBI Taxonomy" id="120398"/>
    <lineage>
        <taxon>Eukaryota</taxon>
        <taxon>Sar</taxon>
        <taxon>Stramenopiles</taxon>
        <taxon>Oomycota</taxon>
        <taxon>Saprolegniomycetes</taxon>
        <taxon>Saprolegniales</taxon>
        <taxon>Verrucalvaceae</taxon>
        <taxon>Aphanomyces</taxon>
    </lineage>
</organism>
<dbReference type="InterPro" id="IPR001300">
    <property type="entry name" value="Peptidase_C2_calpain_cat"/>
</dbReference>
<dbReference type="Proteomes" id="UP000332933">
    <property type="component" value="Unassembled WGS sequence"/>
</dbReference>
<evidence type="ECO:0000259" key="10">
    <source>
        <dbReference type="PROSITE" id="PS50020"/>
    </source>
</evidence>
<feature type="active site" evidence="6 7">
    <location>
        <position position="350"/>
    </location>
</feature>
<dbReference type="GO" id="GO:0004198">
    <property type="term" value="F:calcium-dependent cysteine-type endopeptidase activity"/>
    <property type="evidence" value="ECO:0007669"/>
    <property type="project" value="InterPro"/>
</dbReference>
<dbReference type="Gene3D" id="1.10.238.10">
    <property type="entry name" value="EF-hand"/>
    <property type="match status" value="2"/>
</dbReference>
<evidence type="ECO:0000256" key="3">
    <source>
        <dbReference type="ARBA" id="ARBA00022801"/>
    </source>
</evidence>
<feature type="compositionally biased region" description="Low complexity" evidence="9">
    <location>
        <begin position="2357"/>
        <end position="2370"/>
    </location>
</feature>
<evidence type="ECO:0000256" key="2">
    <source>
        <dbReference type="ARBA" id="ARBA00022670"/>
    </source>
</evidence>
<feature type="domain" description="WW" evidence="10">
    <location>
        <begin position="2477"/>
        <end position="2510"/>
    </location>
</feature>
<dbReference type="InterPro" id="IPR001202">
    <property type="entry name" value="WW_dom"/>
</dbReference>
<evidence type="ECO:0000259" key="11">
    <source>
        <dbReference type="PROSITE" id="PS50203"/>
    </source>
</evidence>
<dbReference type="SUPFAM" id="SSF51045">
    <property type="entry name" value="WW domain"/>
    <property type="match status" value="1"/>
</dbReference>
<dbReference type="PROSITE" id="PS50203">
    <property type="entry name" value="CALPAIN_CAT"/>
    <property type="match status" value="1"/>
</dbReference>
<evidence type="ECO:0000313" key="13">
    <source>
        <dbReference type="EMBL" id="KAF0716505.1"/>
    </source>
</evidence>
<dbReference type="GO" id="GO:0005509">
    <property type="term" value="F:calcium ion binding"/>
    <property type="evidence" value="ECO:0007669"/>
    <property type="project" value="InterPro"/>
</dbReference>
<feature type="compositionally biased region" description="Polar residues" evidence="9">
    <location>
        <begin position="2421"/>
        <end position="2442"/>
    </location>
</feature>
<evidence type="ECO:0000256" key="8">
    <source>
        <dbReference type="SAM" id="Coils"/>
    </source>
</evidence>
<dbReference type="EMBL" id="CAADRA010000395">
    <property type="protein sequence ID" value="VFT80002.1"/>
    <property type="molecule type" value="Genomic_DNA"/>
</dbReference>
<dbReference type="InterPro" id="IPR038765">
    <property type="entry name" value="Papain-like_cys_pep_sf"/>
</dbReference>
<feature type="compositionally biased region" description="Low complexity" evidence="9">
    <location>
        <begin position="2006"/>
        <end position="2021"/>
    </location>
</feature>
<evidence type="ECO:0000256" key="9">
    <source>
        <dbReference type="SAM" id="MobiDB-lite"/>
    </source>
</evidence>
<dbReference type="GO" id="GO:0006508">
    <property type="term" value="P:proteolysis"/>
    <property type="evidence" value="ECO:0007669"/>
    <property type="project" value="UniProtKB-KW"/>
</dbReference>
<dbReference type="EMBL" id="VJMH01000395">
    <property type="protein sequence ID" value="KAF0716505.1"/>
    <property type="molecule type" value="Genomic_DNA"/>
</dbReference>
<dbReference type="Pfam" id="PF01067">
    <property type="entry name" value="Calpain_III"/>
    <property type="match status" value="1"/>
</dbReference>
<evidence type="ECO:0000256" key="5">
    <source>
        <dbReference type="ARBA" id="ARBA00022837"/>
    </source>
</evidence>
<dbReference type="InterPro" id="IPR000169">
    <property type="entry name" value="Pept_cys_AS"/>
</dbReference>
<keyword evidence="5" id="KW-0106">Calcium</keyword>
<feature type="compositionally biased region" description="Basic and acidic residues" evidence="9">
    <location>
        <begin position="2339"/>
        <end position="2354"/>
    </location>
</feature>
<dbReference type="CDD" id="cd00201">
    <property type="entry name" value="WW"/>
    <property type="match status" value="1"/>
</dbReference>
<feature type="domain" description="Calpain catalytic" evidence="11">
    <location>
        <begin position="43"/>
        <end position="432"/>
    </location>
</feature>
<dbReference type="OrthoDB" id="268518at2759"/>
<dbReference type="PROSITE" id="PS00139">
    <property type="entry name" value="THIOL_PROTEASE_CYS"/>
    <property type="match status" value="1"/>
</dbReference>
<dbReference type="SMART" id="SM00230">
    <property type="entry name" value="CysPc"/>
    <property type="match status" value="1"/>
</dbReference>